<dbReference type="Pfam" id="PF03311">
    <property type="entry name" value="Cornichon"/>
    <property type="match status" value="1"/>
</dbReference>
<name>A0A2V2VKT9_TRYCR</name>
<organism evidence="2 3">
    <name type="scientific">Trypanosoma cruzi</name>
    <dbReference type="NCBI Taxonomy" id="5693"/>
    <lineage>
        <taxon>Eukaryota</taxon>
        <taxon>Discoba</taxon>
        <taxon>Euglenozoa</taxon>
        <taxon>Kinetoplastea</taxon>
        <taxon>Metakinetoplastina</taxon>
        <taxon>Trypanosomatida</taxon>
        <taxon>Trypanosomatidae</taxon>
        <taxon>Trypanosoma</taxon>
        <taxon>Schizotrypanum</taxon>
    </lineage>
</organism>
<protein>
    <recommendedName>
        <fullName evidence="4">Cornichon protein</fullName>
    </recommendedName>
</protein>
<accession>A0A2V2VKT9</accession>
<feature type="transmembrane region" description="Helical" evidence="1">
    <location>
        <begin position="28"/>
        <end position="47"/>
    </location>
</feature>
<dbReference type="VEuPathDB" id="TriTrypDB:TcYC6_0049620"/>
<dbReference type="OrthoDB" id="269966at2759"/>
<gene>
    <name evidence="2" type="ORF">C4B63_20g225</name>
</gene>
<comment type="caution">
    <text evidence="2">The sequence shown here is derived from an EMBL/GenBank/DDBJ whole genome shotgun (WGS) entry which is preliminary data.</text>
</comment>
<dbReference type="AlphaFoldDB" id="A0A2V2VKT9"/>
<dbReference type="VEuPathDB" id="TriTrypDB:TcCLB.511031.40"/>
<reference evidence="2 3" key="1">
    <citation type="journal article" date="2018" name="Microb. Genom.">
        <title>Expanding an expanded genome: long-read sequencing of Trypanosoma cruzi.</title>
        <authorList>
            <person name="Berna L."/>
            <person name="Rodriguez M."/>
            <person name="Chiribao M.L."/>
            <person name="Parodi-Talice A."/>
            <person name="Pita S."/>
            <person name="Rijo G."/>
            <person name="Alvarez-Valin F."/>
            <person name="Robello C."/>
        </authorList>
    </citation>
    <scope>NUCLEOTIDE SEQUENCE [LARGE SCALE GENOMIC DNA]</scope>
    <source>
        <strain evidence="2 3">Dm28c</strain>
    </source>
</reference>
<dbReference type="VEuPathDB" id="TriTrypDB:C3747_68g196"/>
<proteinExistence type="predicted"/>
<dbReference type="SMART" id="SM01398">
    <property type="entry name" value="Cornichon"/>
    <property type="match status" value="1"/>
</dbReference>
<dbReference type="VEuPathDB" id="TriTrypDB:BCY84_01482"/>
<feature type="transmembrane region" description="Helical" evidence="1">
    <location>
        <begin position="109"/>
        <end position="131"/>
    </location>
</feature>
<keyword evidence="1" id="KW-1133">Transmembrane helix</keyword>
<evidence type="ECO:0008006" key="4">
    <source>
        <dbReference type="Google" id="ProtNLM"/>
    </source>
</evidence>
<keyword evidence="1" id="KW-0812">Transmembrane</keyword>
<dbReference type="VEuPathDB" id="TriTrypDB:C4B63_20g225"/>
<evidence type="ECO:0000313" key="2">
    <source>
        <dbReference type="EMBL" id="PWU96032.1"/>
    </source>
</evidence>
<feature type="transmembrane region" description="Helical" evidence="1">
    <location>
        <begin position="53"/>
        <end position="72"/>
    </location>
</feature>
<dbReference type="InterPro" id="IPR003377">
    <property type="entry name" value="Cornichon"/>
</dbReference>
<evidence type="ECO:0000313" key="3">
    <source>
        <dbReference type="Proteomes" id="UP000246121"/>
    </source>
</evidence>
<dbReference type="VEuPathDB" id="TriTrypDB:TcCLB.511529.20"/>
<dbReference type="EMBL" id="PRFA01000020">
    <property type="protein sequence ID" value="PWU96032.1"/>
    <property type="molecule type" value="Genomic_DNA"/>
</dbReference>
<feature type="transmembrane region" description="Helical" evidence="1">
    <location>
        <begin position="157"/>
        <end position="180"/>
    </location>
</feature>
<evidence type="ECO:0000256" key="1">
    <source>
        <dbReference type="SAM" id="Phobius"/>
    </source>
</evidence>
<dbReference type="VEuPathDB" id="TriTrypDB:TCDM_14160"/>
<keyword evidence="1" id="KW-0472">Membrane</keyword>
<dbReference type="Proteomes" id="UP000246121">
    <property type="component" value="Unassembled WGS sequence"/>
</dbReference>
<dbReference type="VEuPathDB" id="TriTrypDB:TcG_00006"/>
<dbReference type="GO" id="GO:0016192">
    <property type="term" value="P:vesicle-mediated transport"/>
    <property type="evidence" value="ECO:0007669"/>
    <property type="project" value="InterPro"/>
</dbReference>
<sequence length="184" mass="21239">MRFIVQQQDVWRVLRNTSKHTASERKRAYFFLFAYCLSIAALFASFLHFIGAWVAAGLIQLVMLIFAMLYALNIADCRDKCLNVLECERIVNPVMEVYVGLRALQLLHAIFFIQSIVLSLCYAMALVFLVWRISRGAFFVDATSLWREVGRLEQGSYFHISIDILLFVVYLVCMVFAIVARYAK</sequence>
<dbReference type="VEuPathDB" id="TriTrypDB:TcBrA4_0035580"/>
<dbReference type="VEuPathDB" id="TriTrypDB:TcCL_ESM00878"/>